<dbReference type="PANTHER" id="PTHR10357:SF205">
    <property type="entry name" value="O-GLYCOSYL HYDROLASE FAMILY 13"/>
    <property type="match status" value="1"/>
</dbReference>
<accession>A0A9D1GQ34</accession>
<proteinExistence type="predicted"/>
<dbReference type="SUPFAM" id="SSF51011">
    <property type="entry name" value="Glycosyl hydrolase domain"/>
    <property type="match status" value="1"/>
</dbReference>
<protein>
    <recommendedName>
        <fullName evidence="1">Glycosyl hydrolase family 13 catalytic domain-containing protein</fullName>
    </recommendedName>
</protein>
<feature type="domain" description="Glycosyl hydrolase family 13 catalytic" evidence="1">
    <location>
        <begin position="7"/>
        <end position="344"/>
    </location>
</feature>
<name>A0A9D1GQ34_9BACT</name>
<dbReference type="SUPFAM" id="SSF51445">
    <property type="entry name" value="(Trans)glycosidases"/>
    <property type="match status" value="1"/>
</dbReference>
<dbReference type="Gene3D" id="2.60.40.1180">
    <property type="entry name" value="Golgi alpha-mannosidase II"/>
    <property type="match status" value="1"/>
</dbReference>
<dbReference type="GO" id="GO:0004556">
    <property type="term" value="F:alpha-amylase activity"/>
    <property type="evidence" value="ECO:0007669"/>
    <property type="project" value="TreeGrafter"/>
</dbReference>
<evidence type="ECO:0000313" key="3">
    <source>
        <dbReference type="Proteomes" id="UP000886881"/>
    </source>
</evidence>
<comment type="caution">
    <text evidence="2">The sequence shown here is derived from an EMBL/GenBank/DDBJ whole genome shotgun (WGS) entry which is preliminary data.</text>
</comment>
<dbReference type="InterPro" id="IPR006047">
    <property type="entry name" value="GH13_cat_dom"/>
</dbReference>
<dbReference type="PANTHER" id="PTHR10357">
    <property type="entry name" value="ALPHA-AMYLASE FAMILY MEMBER"/>
    <property type="match status" value="1"/>
</dbReference>
<dbReference type="SMART" id="SM00642">
    <property type="entry name" value="Aamy"/>
    <property type="match status" value="1"/>
</dbReference>
<dbReference type="EMBL" id="DVLC01000092">
    <property type="protein sequence ID" value="HIT47162.1"/>
    <property type="molecule type" value="Genomic_DNA"/>
</dbReference>
<gene>
    <name evidence="2" type="ORF">IAC35_04820</name>
</gene>
<evidence type="ECO:0000259" key="1">
    <source>
        <dbReference type="SMART" id="SM00642"/>
    </source>
</evidence>
<evidence type="ECO:0000313" key="2">
    <source>
        <dbReference type="EMBL" id="HIT47162.1"/>
    </source>
</evidence>
<dbReference type="Proteomes" id="UP000886881">
    <property type="component" value="Unassembled WGS sequence"/>
</dbReference>
<dbReference type="AlphaFoldDB" id="A0A9D1GQ34"/>
<sequence length="429" mass="48809">MKKIIYQILPRLWGNGTMSCCDKATLDYLRSLGVDYVWYTGIPRHATGKDFVKGDPGCLYAVSDWLDVNPYLADDPAERMVEFSSLVERTHAAGLKVLIDYIPNHVARDYSGRIVHYDWCDGDWTDTLKNNWDAPETWDAMLEILSFWASRGVDGFRCDMVELVDPGKLGSLIEAVKAEYPELIFVAEVYGKHNYRRYLDAGFDLLYDKCGLYDALDGICRWGHTAESVTWNWQFLGDMQPRMLNFLENHDELRLASKAFLGSPEKAYAALAVSMLFNDAWFMLYAGQEAGEDASESSDGRTSIFNWCHPKMLGDLYAFVHGEKELDGRETTVLARYRQLLELAKRPVFHSGKCWDLCYCNHGSEGFDPHRHFAFLRYDSSETWLVVCNFSDADADLSVNFPAELDSAVGGRNSVRLSVPAWDSMVVRL</sequence>
<dbReference type="InterPro" id="IPR017853">
    <property type="entry name" value="GH"/>
</dbReference>
<dbReference type="Gene3D" id="3.20.20.80">
    <property type="entry name" value="Glycosidases"/>
    <property type="match status" value="1"/>
</dbReference>
<reference evidence="2" key="2">
    <citation type="journal article" date="2021" name="PeerJ">
        <title>Extensive microbial diversity within the chicken gut microbiome revealed by metagenomics and culture.</title>
        <authorList>
            <person name="Gilroy R."/>
            <person name="Ravi A."/>
            <person name="Getino M."/>
            <person name="Pursley I."/>
            <person name="Horton D.L."/>
            <person name="Alikhan N.F."/>
            <person name="Baker D."/>
            <person name="Gharbi K."/>
            <person name="Hall N."/>
            <person name="Watson M."/>
            <person name="Adriaenssens E.M."/>
            <person name="Foster-Nyarko E."/>
            <person name="Jarju S."/>
            <person name="Secka A."/>
            <person name="Antonio M."/>
            <person name="Oren A."/>
            <person name="Chaudhuri R.R."/>
            <person name="La Ragione R."/>
            <person name="Hildebrand F."/>
            <person name="Pallen M.J."/>
        </authorList>
    </citation>
    <scope>NUCLEOTIDE SEQUENCE</scope>
    <source>
        <strain evidence="2">ChiHecec2B26-709</strain>
    </source>
</reference>
<dbReference type="GO" id="GO:0009313">
    <property type="term" value="P:oligosaccharide catabolic process"/>
    <property type="evidence" value="ECO:0007669"/>
    <property type="project" value="TreeGrafter"/>
</dbReference>
<reference evidence="2" key="1">
    <citation type="submission" date="2020-10" db="EMBL/GenBank/DDBJ databases">
        <authorList>
            <person name="Gilroy R."/>
        </authorList>
    </citation>
    <scope>NUCLEOTIDE SEQUENCE</scope>
    <source>
        <strain evidence="2">ChiHecec2B26-709</strain>
    </source>
</reference>
<organism evidence="2 3">
    <name type="scientific">Candidatus Cryptobacteroides merdipullorum</name>
    <dbReference type="NCBI Taxonomy" id="2840771"/>
    <lineage>
        <taxon>Bacteria</taxon>
        <taxon>Pseudomonadati</taxon>
        <taxon>Bacteroidota</taxon>
        <taxon>Bacteroidia</taxon>
        <taxon>Bacteroidales</taxon>
        <taxon>Candidatus Cryptobacteroides</taxon>
    </lineage>
</organism>
<dbReference type="Pfam" id="PF00128">
    <property type="entry name" value="Alpha-amylase"/>
    <property type="match status" value="1"/>
</dbReference>
<dbReference type="InterPro" id="IPR013780">
    <property type="entry name" value="Glyco_hydro_b"/>
</dbReference>